<keyword evidence="3" id="KW-1185">Reference proteome</keyword>
<dbReference type="InterPro" id="IPR036390">
    <property type="entry name" value="WH_DNA-bd_sf"/>
</dbReference>
<comment type="caution">
    <text evidence="2">The sequence shown here is derived from an EMBL/GenBank/DDBJ whole genome shotgun (WGS) entry which is preliminary data.</text>
</comment>
<dbReference type="SMART" id="SM00418">
    <property type="entry name" value="HTH_ARSR"/>
    <property type="match status" value="1"/>
</dbReference>
<dbReference type="Proteomes" id="UP001165079">
    <property type="component" value="Unassembled WGS sequence"/>
</dbReference>
<gene>
    <name evidence="2" type="ORF">Afil01_43130</name>
</gene>
<dbReference type="EMBL" id="BSTX01000003">
    <property type="protein sequence ID" value="GLZ79506.1"/>
    <property type="molecule type" value="Genomic_DNA"/>
</dbReference>
<sequence length="194" mass="21644">MSKPDRTSVKRVTDAATLKAIAHPLRVRMLGELRMEGPATASELGRRFGESSGTTSYHLRVLEKAGFIEADPEQPNARDKRWRAMHMYTSWKNSEFQDGSEGAEFARAMRRRQLENVIAATERFEEEAATWGPAWMDAAGHSDHGVRLTPAAAGELIKRIGEIVREYETRSENEPGAELVRVFVAGFPVGDTDN</sequence>
<dbReference type="RefSeq" id="WP_285664658.1">
    <property type="nucleotide sequence ID" value="NZ_BSTX01000003.1"/>
</dbReference>
<dbReference type="InterPro" id="IPR011991">
    <property type="entry name" value="ArsR-like_HTH"/>
</dbReference>
<dbReference type="InterPro" id="IPR001845">
    <property type="entry name" value="HTH_ArsR_DNA-bd_dom"/>
</dbReference>
<feature type="domain" description="HTH arsR-type" evidence="1">
    <location>
        <begin position="16"/>
        <end position="111"/>
    </location>
</feature>
<accession>A0A9W6WBF2</accession>
<protein>
    <submittedName>
        <fullName evidence="2">Transcriptional regulator</fullName>
    </submittedName>
</protein>
<dbReference type="InterPro" id="IPR036388">
    <property type="entry name" value="WH-like_DNA-bd_sf"/>
</dbReference>
<dbReference type="SUPFAM" id="SSF46785">
    <property type="entry name" value="Winged helix' DNA-binding domain"/>
    <property type="match status" value="1"/>
</dbReference>
<evidence type="ECO:0000259" key="1">
    <source>
        <dbReference type="SMART" id="SM00418"/>
    </source>
</evidence>
<dbReference type="PANTHER" id="PTHR38600">
    <property type="entry name" value="TRANSCRIPTIONAL REGULATORY PROTEIN"/>
    <property type="match status" value="1"/>
</dbReference>
<dbReference type="GO" id="GO:0003700">
    <property type="term" value="F:DNA-binding transcription factor activity"/>
    <property type="evidence" value="ECO:0007669"/>
    <property type="project" value="InterPro"/>
</dbReference>
<reference evidence="2" key="1">
    <citation type="submission" date="2023-03" db="EMBL/GenBank/DDBJ databases">
        <title>Actinorhabdospora filicis NBRC 111898.</title>
        <authorList>
            <person name="Ichikawa N."/>
            <person name="Sato H."/>
            <person name="Tonouchi N."/>
        </authorList>
    </citation>
    <scope>NUCLEOTIDE SEQUENCE</scope>
    <source>
        <strain evidence="2">NBRC 111898</strain>
    </source>
</reference>
<organism evidence="2 3">
    <name type="scientific">Actinorhabdospora filicis</name>
    <dbReference type="NCBI Taxonomy" id="1785913"/>
    <lineage>
        <taxon>Bacteria</taxon>
        <taxon>Bacillati</taxon>
        <taxon>Actinomycetota</taxon>
        <taxon>Actinomycetes</taxon>
        <taxon>Micromonosporales</taxon>
        <taxon>Micromonosporaceae</taxon>
        <taxon>Actinorhabdospora</taxon>
    </lineage>
</organism>
<dbReference type="PANTHER" id="PTHR38600:SF1">
    <property type="entry name" value="TRANSCRIPTIONAL REGULATORY PROTEIN"/>
    <property type="match status" value="1"/>
</dbReference>
<dbReference type="Gene3D" id="1.10.10.10">
    <property type="entry name" value="Winged helix-like DNA-binding domain superfamily/Winged helix DNA-binding domain"/>
    <property type="match status" value="1"/>
</dbReference>
<dbReference type="Pfam" id="PF12840">
    <property type="entry name" value="HTH_20"/>
    <property type="match status" value="1"/>
</dbReference>
<dbReference type="AlphaFoldDB" id="A0A9W6WBF2"/>
<dbReference type="CDD" id="cd00090">
    <property type="entry name" value="HTH_ARSR"/>
    <property type="match status" value="1"/>
</dbReference>
<name>A0A9W6WBF2_9ACTN</name>
<evidence type="ECO:0000313" key="2">
    <source>
        <dbReference type="EMBL" id="GLZ79506.1"/>
    </source>
</evidence>
<proteinExistence type="predicted"/>
<evidence type="ECO:0000313" key="3">
    <source>
        <dbReference type="Proteomes" id="UP001165079"/>
    </source>
</evidence>